<keyword evidence="8" id="KW-0378">Hydrolase</keyword>
<sequence length="231" mass="24202">MKFLSVALVLSAAFVEQTLAHYRFYKFINAGTVGAEYVGIRTNTNTNSPVVDVTSNDMRCNVGGLASASSTSTIAVTAGNTIGFQADIAVFHPGAFNIYMAKAPSTAAAFDGSGSVWFRVWERGATSITSDAITFDTTSSTFTFTVPKSLPNGEYLVRIEHIAIHGASSFGGAQFYISCAQISVTGGGSGSPSPKVAIPGVYTGNEPGILINIYWPIPTSYTVPGPTIWSG</sequence>
<accession>A0A3N4KFS2</accession>
<keyword evidence="9" id="KW-1185">Reference proteome</keyword>
<comment type="subcellular location">
    <subcellularLocation>
        <location evidence="2 5">Secreted</location>
    </subcellularLocation>
</comment>
<dbReference type="Proteomes" id="UP000277580">
    <property type="component" value="Unassembled WGS sequence"/>
</dbReference>
<keyword evidence="5" id="KW-0624">Polysaccharide degradation</keyword>
<dbReference type="GO" id="GO:0005576">
    <property type="term" value="C:extracellular region"/>
    <property type="evidence" value="ECO:0007669"/>
    <property type="project" value="UniProtKB-SubCell"/>
</dbReference>
<dbReference type="GO" id="GO:0008810">
    <property type="term" value="F:cellulase activity"/>
    <property type="evidence" value="ECO:0007669"/>
    <property type="project" value="UniProtKB-UniRule"/>
</dbReference>
<dbReference type="STRING" id="1392247.A0A3N4KFS2"/>
<dbReference type="OrthoDB" id="3496539at2759"/>
<keyword evidence="3 5" id="KW-0964">Secreted</keyword>
<evidence type="ECO:0000256" key="3">
    <source>
        <dbReference type="ARBA" id="ARBA00022525"/>
    </source>
</evidence>
<dbReference type="AlphaFoldDB" id="A0A3N4KFS2"/>
<evidence type="ECO:0000313" key="9">
    <source>
        <dbReference type="Proteomes" id="UP000277580"/>
    </source>
</evidence>
<evidence type="ECO:0000256" key="4">
    <source>
        <dbReference type="ARBA" id="ARBA00023157"/>
    </source>
</evidence>
<feature type="chain" id="PRO_5017942001" description="AA9 family lytic polysaccharide monooxygenase" evidence="6">
    <location>
        <begin position="21"/>
        <end position="231"/>
    </location>
</feature>
<dbReference type="PANTHER" id="PTHR33353">
    <property type="entry name" value="PUTATIVE (AFU_ORTHOLOGUE AFUA_1G12560)-RELATED"/>
    <property type="match status" value="1"/>
</dbReference>
<gene>
    <name evidence="8" type="ORF">P167DRAFT_548222</name>
</gene>
<keyword evidence="4 5" id="KW-1015">Disulfide bond</keyword>
<evidence type="ECO:0000256" key="6">
    <source>
        <dbReference type="SAM" id="SignalP"/>
    </source>
</evidence>
<comment type="catalytic activity">
    <reaction evidence="5">
        <text>[(1-&gt;4)-beta-D-glucosyl]n+m + reduced acceptor + O2 = 4-dehydro-beta-D-glucosyl-[(1-&gt;4)-beta-D-glucosyl]n-1 + [(1-&gt;4)-beta-D-glucosyl]m + acceptor + H2O.</text>
        <dbReference type="EC" id="1.14.99.56"/>
    </reaction>
</comment>
<dbReference type="EC" id="1.14.99.56" evidence="5"/>
<feature type="domain" description="Auxiliary Activity family 9 catalytic" evidence="7">
    <location>
        <begin position="21"/>
        <end position="221"/>
    </location>
</feature>
<keyword evidence="5" id="KW-0136">Cellulose degradation</keyword>
<proteinExistence type="predicted"/>
<organism evidence="8 9">
    <name type="scientific">Morchella conica CCBAS932</name>
    <dbReference type="NCBI Taxonomy" id="1392247"/>
    <lineage>
        <taxon>Eukaryota</taxon>
        <taxon>Fungi</taxon>
        <taxon>Dikarya</taxon>
        <taxon>Ascomycota</taxon>
        <taxon>Pezizomycotina</taxon>
        <taxon>Pezizomycetes</taxon>
        <taxon>Pezizales</taxon>
        <taxon>Morchellaceae</taxon>
        <taxon>Morchella</taxon>
    </lineage>
</organism>
<reference evidence="8 9" key="1">
    <citation type="journal article" date="2018" name="Nat. Ecol. Evol.">
        <title>Pezizomycetes genomes reveal the molecular basis of ectomycorrhizal truffle lifestyle.</title>
        <authorList>
            <person name="Murat C."/>
            <person name="Payen T."/>
            <person name="Noel B."/>
            <person name="Kuo A."/>
            <person name="Morin E."/>
            <person name="Chen J."/>
            <person name="Kohler A."/>
            <person name="Krizsan K."/>
            <person name="Balestrini R."/>
            <person name="Da Silva C."/>
            <person name="Montanini B."/>
            <person name="Hainaut M."/>
            <person name="Levati E."/>
            <person name="Barry K.W."/>
            <person name="Belfiori B."/>
            <person name="Cichocki N."/>
            <person name="Clum A."/>
            <person name="Dockter R.B."/>
            <person name="Fauchery L."/>
            <person name="Guy J."/>
            <person name="Iotti M."/>
            <person name="Le Tacon F."/>
            <person name="Lindquist E.A."/>
            <person name="Lipzen A."/>
            <person name="Malagnac F."/>
            <person name="Mello A."/>
            <person name="Molinier V."/>
            <person name="Miyauchi S."/>
            <person name="Poulain J."/>
            <person name="Riccioni C."/>
            <person name="Rubini A."/>
            <person name="Sitrit Y."/>
            <person name="Splivallo R."/>
            <person name="Traeger S."/>
            <person name="Wang M."/>
            <person name="Zifcakova L."/>
            <person name="Wipf D."/>
            <person name="Zambonelli A."/>
            <person name="Paolocci F."/>
            <person name="Nowrousian M."/>
            <person name="Ottonello S."/>
            <person name="Baldrian P."/>
            <person name="Spatafora J.W."/>
            <person name="Henrissat B."/>
            <person name="Nagy L.G."/>
            <person name="Aury J.M."/>
            <person name="Wincker P."/>
            <person name="Grigoriev I.V."/>
            <person name="Bonfante P."/>
            <person name="Martin F.M."/>
        </authorList>
    </citation>
    <scope>NUCLEOTIDE SEQUENCE [LARGE SCALE GENOMIC DNA]</scope>
    <source>
        <strain evidence="8 9">CCBAS932</strain>
    </source>
</reference>
<dbReference type="GO" id="GO:0030245">
    <property type="term" value="P:cellulose catabolic process"/>
    <property type="evidence" value="ECO:0007669"/>
    <property type="project" value="UniProtKB-UniRule"/>
</dbReference>
<keyword evidence="5" id="KW-0119">Carbohydrate metabolism</keyword>
<dbReference type="Gene3D" id="2.70.50.70">
    <property type="match status" value="1"/>
</dbReference>
<name>A0A3N4KFS2_9PEZI</name>
<evidence type="ECO:0000256" key="2">
    <source>
        <dbReference type="ARBA" id="ARBA00004613"/>
    </source>
</evidence>
<feature type="signal peptide" evidence="6">
    <location>
        <begin position="1"/>
        <end position="20"/>
    </location>
</feature>
<dbReference type="InterPro" id="IPR005103">
    <property type="entry name" value="AA9_LPMO"/>
</dbReference>
<comment type="cofactor">
    <cofactor evidence="1">
        <name>Cu(2+)</name>
        <dbReference type="ChEBI" id="CHEBI:29036"/>
    </cofactor>
</comment>
<comment type="domain">
    <text evidence="5">Has a modular structure: an endo-beta-1,4-glucanase catalytic module at the N-terminus, a linker rich in serines and threonines, and a C-terminal carbohydrate-binding module (CBM).</text>
</comment>
<dbReference type="PANTHER" id="PTHR33353:SF11">
    <property type="entry name" value="GLYCOSYLHYDROLASE FAMILY 61-7 PROTEIN"/>
    <property type="match status" value="1"/>
</dbReference>
<dbReference type="GO" id="GO:0030248">
    <property type="term" value="F:cellulose binding"/>
    <property type="evidence" value="ECO:0007669"/>
    <property type="project" value="UniProtKB-UniRule"/>
</dbReference>
<evidence type="ECO:0000256" key="1">
    <source>
        <dbReference type="ARBA" id="ARBA00001973"/>
    </source>
</evidence>
<keyword evidence="6" id="KW-0732">Signal</keyword>
<evidence type="ECO:0000259" key="7">
    <source>
        <dbReference type="Pfam" id="PF03443"/>
    </source>
</evidence>
<evidence type="ECO:0000256" key="5">
    <source>
        <dbReference type="RuleBase" id="RU368122"/>
    </source>
</evidence>
<evidence type="ECO:0000313" key="8">
    <source>
        <dbReference type="EMBL" id="RPB09337.1"/>
    </source>
</evidence>
<protein>
    <recommendedName>
        <fullName evidence="5">AA9 family lytic polysaccharide monooxygenase</fullName>
        <ecNumber evidence="5">1.14.99.56</ecNumber>
    </recommendedName>
    <alternativeName>
        <fullName evidence="5">Endo-beta-1,4-glucanase</fullName>
    </alternativeName>
    <alternativeName>
        <fullName evidence="5">Glycosyl hydrolase 61 family protein</fullName>
    </alternativeName>
</protein>
<dbReference type="CDD" id="cd21175">
    <property type="entry name" value="LPMO_AA9"/>
    <property type="match status" value="1"/>
</dbReference>
<dbReference type="InParanoid" id="A0A3N4KFS2"/>
<comment type="function">
    <text evidence="5">Lytic polysaccharide monooxygenase (LMPO) that depolymerizes crystalline and amorphous polysaccharides via the oxidation of scissile alpha- or beta-(1-4)-glycosidic bonds, yielding C1 and/or C4 oxidation products. Catalysis by LPMOs requires the reduction of the active-site copper from Cu(II) to Cu(I) by a reducing agent and H(2)O(2) or O(2) as a cosubstrate.</text>
</comment>
<dbReference type="Pfam" id="PF03443">
    <property type="entry name" value="AA9"/>
    <property type="match status" value="1"/>
</dbReference>
<dbReference type="EMBL" id="ML119153">
    <property type="protein sequence ID" value="RPB09337.1"/>
    <property type="molecule type" value="Genomic_DNA"/>
</dbReference>
<dbReference type="InterPro" id="IPR049892">
    <property type="entry name" value="AA9"/>
</dbReference>